<dbReference type="NCBIfam" id="NF040586">
    <property type="entry name" value="FxSxx_TPR"/>
    <property type="match status" value="1"/>
</dbReference>
<dbReference type="InterPro" id="IPR011990">
    <property type="entry name" value="TPR-like_helical_dom_sf"/>
</dbReference>
<dbReference type="SMART" id="SM00028">
    <property type="entry name" value="TPR"/>
    <property type="match status" value="4"/>
</dbReference>
<dbReference type="InterPro" id="IPR019734">
    <property type="entry name" value="TPR_rpt"/>
</dbReference>
<dbReference type="Gene3D" id="3.40.50.300">
    <property type="entry name" value="P-loop containing nucleotide triphosphate hydrolases"/>
    <property type="match status" value="1"/>
</dbReference>
<dbReference type="InterPro" id="IPR027417">
    <property type="entry name" value="P-loop_NTPase"/>
</dbReference>
<feature type="region of interest" description="Disordered" evidence="1">
    <location>
        <begin position="131"/>
        <end position="168"/>
    </location>
</feature>
<accession>A0A8H7E5L8</accession>
<evidence type="ECO:0000313" key="4">
    <source>
        <dbReference type="EMBL" id="KAF7507656.1"/>
    </source>
</evidence>
<evidence type="ECO:0000259" key="2">
    <source>
        <dbReference type="Pfam" id="PF25000"/>
    </source>
</evidence>
<dbReference type="Proteomes" id="UP000606974">
    <property type="component" value="Unassembled WGS sequence"/>
</dbReference>
<reference evidence="4" key="1">
    <citation type="submission" date="2020-02" db="EMBL/GenBank/DDBJ databases">
        <authorList>
            <person name="Palmer J.M."/>
        </authorList>
    </citation>
    <scope>NUCLEOTIDE SEQUENCE</scope>
    <source>
        <strain evidence="4">EPUS1.4</strain>
        <tissue evidence="4">Thallus</tissue>
    </source>
</reference>
<name>A0A8H7E5L8_9EURO</name>
<dbReference type="Pfam" id="PF25000">
    <property type="entry name" value="DUF7779"/>
    <property type="match status" value="1"/>
</dbReference>
<dbReference type="Pfam" id="PF13424">
    <property type="entry name" value="TPR_12"/>
    <property type="match status" value="1"/>
</dbReference>
<evidence type="ECO:0008006" key="6">
    <source>
        <dbReference type="Google" id="ProtNLM"/>
    </source>
</evidence>
<dbReference type="PANTHER" id="PTHR46082:SF6">
    <property type="entry name" value="AAA+ ATPASE DOMAIN-CONTAINING PROTEIN-RELATED"/>
    <property type="match status" value="1"/>
</dbReference>
<dbReference type="PANTHER" id="PTHR46082">
    <property type="entry name" value="ATP/GTP-BINDING PROTEIN-RELATED"/>
    <property type="match status" value="1"/>
</dbReference>
<dbReference type="InterPro" id="IPR053137">
    <property type="entry name" value="NLR-like"/>
</dbReference>
<evidence type="ECO:0000256" key="1">
    <source>
        <dbReference type="SAM" id="MobiDB-lite"/>
    </source>
</evidence>
<dbReference type="InterPro" id="IPR056681">
    <property type="entry name" value="DUF7779"/>
</dbReference>
<sequence length="1307" mass="148003">MASVTGISAETLISNAHTNCFLAFERLIGAVEKPLQRFENQISLAQVIDEFDKYRVWAGNVGAHHRGKQYEISLDYRLREASSFKAQVVRLLTSLEHILQRATTLLEGKQTPFEALTTQNDELQDVAEDALGGKPSDCIEEDSPWEVSDSSDDRSEGLGCSDRTRGQYNTTATSSIQPTTVPLQAARKPTMEMLQLMDTLKFIVTCLYKLPNRKPAPIDRIKERGFADTSLYQHFDVLYVRDKFPKAEHDLTTRLGNMISKRRQTFNYRSQHNEAFKVEFLESKDTVPAVKNSHVAPGPNAPSIRSSERPLKLAASSKRALQTKASTFQGAVPDALNVNELLAPSVAESKSSIASSFAGKLQLDVPPRPRDALGKPLEYFECPYCLVVCNISSTSHWKKHVLQDIQPYVCTFQGCELYDFVFENRNEWYKHETQRHRVEYYCNDKSHQQYSAKSDFIKHMEDDHLTTLNSCRKDILLKMFERPMRGALGYCQLCQRPSKLLKSHLSRHLEQIALFSLPRLAHDPDLDSKCNAWGSCKQDTLQSFSEESESDQSPVTENAVAGEYEVPFDEHVEQLEVPFTEDIDWDLVTDKFSQARDGTSGETPPHTLFTVPFTRDMDFVDGASLLHQINAKCSAPGSRVALFGLGGIGKSQLAIEWSYRIMERSPESSVFWVPANTASRFEDGYREIAIRAKIPGRNDPDANILQLVFHWLCNETAGKWFMVVDGADDIGIFFDTHKERQEAPLSALDGRRILPLAEYLPHTQNGSILITTRNKTAASMLVGPLGDIITVEPMSVEHALILLQKKLGNQFDQESAAELAAALDYMPLATNQAAAYIRENRWSVRKYITALHMSDESKAHLLNRDARDSRRDPSASNSIIMTWQLSFNHIRRTAPSAADLLSLMSFFDRQGIPKYLLQHNHETEGNGGRDNNDKDEGNSEKSAWIMKKKFADDVAVLIDYSLISINIGIGAFEMSRLVQLSTRTWLQGYGQLERWKERFIATIYRAFPPGYYKNWVICQSLFAHVEAAETQRPQAEESLKEWAVILHNAGSYARAKGNYITAERLLRKAIEAKEEVLGMEEPSALVSVDMLGLVLHDQGKYLETEELAMRLVEIQKRVLGPEHPDTLTSMNKLALTYRDQGRLKEAEELAMQVIEIQKRVLGPKHPDTLTSMNKLVLTYRDHGRLKEAEELAMQVIEIRKRVLGPEHPHTLSSMNSLAWTYQDQGRLKEAEELAMQVMEIRKRVLGPEHPGTLISMNNLAWIWRSQGRAREAVELMAECVQLQKHMMGEGHPDTVSSAETLHEWQRD</sequence>
<dbReference type="SUPFAM" id="SSF52540">
    <property type="entry name" value="P-loop containing nucleoside triphosphate hydrolases"/>
    <property type="match status" value="1"/>
</dbReference>
<feature type="region of interest" description="Disordered" evidence="1">
    <location>
        <begin position="1288"/>
        <end position="1307"/>
    </location>
</feature>
<dbReference type="Gene3D" id="1.25.40.10">
    <property type="entry name" value="Tetratricopeptide repeat domain"/>
    <property type="match status" value="2"/>
</dbReference>
<dbReference type="OrthoDB" id="1658288at2759"/>
<comment type="caution">
    <text evidence="4">The sequence shown here is derived from an EMBL/GenBank/DDBJ whole genome shotgun (WGS) entry which is preliminary data.</text>
</comment>
<organism evidence="4 5">
    <name type="scientific">Endocarpon pusillum</name>
    <dbReference type="NCBI Taxonomy" id="364733"/>
    <lineage>
        <taxon>Eukaryota</taxon>
        <taxon>Fungi</taxon>
        <taxon>Dikarya</taxon>
        <taxon>Ascomycota</taxon>
        <taxon>Pezizomycotina</taxon>
        <taxon>Eurotiomycetes</taxon>
        <taxon>Chaetothyriomycetidae</taxon>
        <taxon>Verrucariales</taxon>
        <taxon>Verrucariaceae</taxon>
        <taxon>Endocarpon</taxon>
    </lineage>
</organism>
<feature type="domain" description="DUF7779" evidence="2">
    <location>
        <begin position="892"/>
        <end position="985"/>
    </location>
</feature>
<protein>
    <recommendedName>
        <fullName evidence="6">C2H2-type domain-containing protein</fullName>
    </recommendedName>
</protein>
<keyword evidence="5" id="KW-1185">Reference proteome</keyword>
<dbReference type="Pfam" id="PF13374">
    <property type="entry name" value="TPR_10"/>
    <property type="match status" value="4"/>
</dbReference>
<dbReference type="Pfam" id="PF26082">
    <property type="entry name" value="zf-C2H2_AcuF"/>
    <property type="match status" value="1"/>
</dbReference>
<dbReference type="SUPFAM" id="SSF48452">
    <property type="entry name" value="TPR-like"/>
    <property type="match status" value="2"/>
</dbReference>
<feature type="domain" description="Oxidoreductase acuF-like C2H2 type zinc-finger" evidence="3">
    <location>
        <begin position="378"/>
        <end position="405"/>
    </location>
</feature>
<evidence type="ECO:0000313" key="5">
    <source>
        <dbReference type="Proteomes" id="UP000606974"/>
    </source>
</evidence>
<dbReference type="InterPro" id="IPR058925">
    <property type="entry name" value="zf-C2H2_AcuF"/>
</dbReference>
<proteinExistence type="predicted"/>
<evidence type="ECO:0000259" key="3">
    <source>
        <dbReference type="Pfam" id="PF26082"/>
    </source>
</evidence>
<gene>
    <name evidence="4" type="ORF">GJ744_010209</name>
</gene>
<dbReference type="EMBL" id="JAACFV010000065">
    <property type="protein sequence ID" value="KAF7507656.1"/>
    <property type="molecule type" value="Genomic_DNA"/>
</dbReference>